<feature type="transmembrane region" description="Helical" evidence="1">
    <location>
        <begin position="49"/>
        <end position="75"/>
    </location>
</feature>
<gene>
    <name evidence="3" type="ORF">GYMLUDRAFT_233573</name>
</gene>
<feature type="transmembrane region" description="Helical" evidence="1">
    <location>
        <begin position="122"/>
        <end position="147"/>
    </location>
</feature>
<dbReference type="PANTHER" id="PTHR40465:SF1">
    <property type="entry name" value="DUF6534 DOMAIN-CONTAINING PROTEIN"/>
    <property type="match status" value="1"/>
</dbReference>
<name>A0A0D0BCH3_9AGAR</name>
<dbReference type="Proteomes" id="UP000053593">
    <property type="component" value="Unassembled WGS sequence"/>
</dbReference>
<feature type="transmembrane region" description="Helical" evidence="1">
    <location>
        <begin position="87"/>
        <end position="110"/>
    </location>
</feature>
<keyword evidence="4" id="KW-1185">Reference proteome</keyword>
<accession>A0A0D0BCH3</accession>
<dbReference type="HOGENOM" id="CLU_046025_6_0_1"/>
<sequence>MTSIALDFDDLLGTLLLGTWASSMLYAVILKETWSYFNNFSRDGFGLKLLVAVTVLCDTVALAGSYATVYLYTISHWGDLSYLTKQYWPVVLFAASTGVSSALVQGFLIVRYYSLSHDWLCTIVVLVLIGFALATCEASAVIFALFPDYTERYKSRVTVIAWLSSSTATDIIISLALIWQLYNMKTSFSGTKSLIRRLITQTIQTGSASSIVAVCTLIAFLKNENSNVEAMLAFVLGKVYVITLLANINMRKQAPSKDVNFTNEHLMRKTAPMKSSISADSIQIHRTVVRMSDQFDVDSSPASVTNVNSKSIKGSDYISADV</sequence>
<proteinExistence type="predicted"/>
<keyword evidence="1" id="KW-0812">Transmembrane</keyword>
<reference evidence="3 4" key="1">
    <citation type="submission" date="2014-04" db="EMBL/GenBank/DDBJ databases">
        <title>Evolutionary Origins and Diversification of the Mycorrhizal Mutualists.</title>
        <authorList>
            <consortium name="DOE Joint Genome Institute"/>
            <consortium name="Mycorrhizal Genomics Consortium"/>
            <person name="Kohler A."/>
            <person name="Kuo A."/>
            <person name="Nagy L.G."/>
            <person name="Floudas D."/>
            <person name="Copeland A."/>
            <person name="Barry K.W."/>
            <person name="Cichocki N."/>
            <person name="Veneault-Fourrey C."/>
            <person name="LaButti K."/>
            <person name="Lindquist E.A."/>
            <person name="Lipzen A."/>
            <person name="Lundell T."/>
            <person name="Morin E."/>
            <person name="Murat C."/>
            <person name="Riley R."/>
            <person name="Ohm R."/>
            <person name="Sun H."/>
            <person name="Tunlid A."/>
            <person name="Henrissat B."/>
            <person name="Grigoriev I.V."/>
            <person name="Hibbett D.S."/>
            <person name="Martin F."/>
        </authorList>
    </citation>
    <scope>NUCLEOTIDE SEQUENCE [LARGE SCALE GENOMIC DNA]</scope>
    <source>
        <strain evidence="3 4">FD-317 M1</strain>
    </source>
</reference>
<feature type="domain" description="DUF6534" evidence="2">
    <location>
        <begin position="166"/>
        <end position="252"/>
    </location>
</feature>
<dbReference type="OrthoDB" id="3203775at2759"/>
<feature type="transmembrane region" description="Helical" evidence="1">
    <location>
        <begin position="159"/>
        <end position="182"/>
    </location>
</feature>
<protein>
    <recommendedName>
        <fullName evidence="2">DUF6534 domain-containing protein</fullName>
    </recommendedName>
</protein>
<evidence type="ECO:0000313" key="4">
    <source>
        <dbReference type="Proteomes" id="UP000053593"/>
    </source>
</evidence>
<dbReference type="EMBL" id="KN834847">
    <property type="protein sequence ID" value="KIK52156.1"/>
    <property type="molecule type" value="Genomic_DNA"/>
</dbReference>
<evidence type="ECO:0000259" key="2">
    <source>
        <dbReference type="Pfam" id="PF20152"/>
    </source>
</evidence>
<feature type="transmembrane region" description="Helical" evidence="1">
    <location>
        <begin position="12"/>
        <end position="29"/>
    </location>
</feature>
<organism evidence="3 4">
    <name type="scientific">Collybiopsis luxurians FD-317 M1</name>
    <dbReference type="NCBI Taxonomy" id="944289"/>
    <lineage>
        <taxon>Eukaryota</taxon>
        <taxon>Fungi</taxon>
        <taxon>Dikarya</taxon>
        <taxon>Basidiomycota</taxon>
        <taxon>Agaricomycotina</taxon>
        <taxon>Agaricomycetes</taxon>
        <taxon>Agaricomycetidae</taxon>
        <taxon>Agaricales</taxon>
        <taxon>Marasmiineae</taxon>
        <taxon>Omphalotaceae</taxon>
        <taxon>Collybiopsis</taxon>
        <taxon>Collybiopsis luxurians</taxon>
    </lineage>
</organism>
<dbReference type="InterPro" id="IPR045339">
    <property type="entry name" value="DUF6534"/>
</dbReference>
<dbReference type="PANTHER" id="PTHR40465">
    <property type="entry name" value="CHROMOSOME 1, WHOLE GENOME SHOTGUN SEQUENCE"/>
    <property type="match status" value="1"/>
</dbReference>
<keyword evidence="1" id="KW-1133">Transmembrane helix</keyword>
<evidence type="ECO:0000313" key="3">
    <source>
        <dbReference type="EMBL" id="KIK52156.1"/>
    </source>
</evidence>
<feature type="transmembrane region" description="Helical" evidence="1">
    <location>
        <begin position="227"/>
        <end position="248"/>
    </location>
</feature>
<dbReference type="Pfam" id="PF20152">
    <property type="entry name" value="DUF6534"/>
    <property type="match status" value="1"/>
</dbReference>
<evidence type="ECO:0000256" key="1">
    <source>
        <dbReference type="SAM" id="Phobius"/>
    </source>
</evidence>
<feature type="transmembrane region" description="Helical" evidence="1">
    <location>
        <begin position="203"/>
        <end position="221"/>
    </location>
</feature>
<keyword evidence="1" id="KW-0472">Membrane</keyword>
<dbReference type="AlphaFoldDB" id="A0A0D0BCH3"/>